<sequence>MRGHIRKHGDGWQYVVYIGKDPITGKKKYKSKTFKRQSDCEKAMNKLIRELETGQFVDSRTMTLADYLDYWLETYAKVNVTSSTYKRYAEFTTNIKNHIGIAKLQDLKPAHIQQYYSKLVDEGTLSNSTILKIHRMLHLALKHAVGWQMIYNNPSDSVTPPKVAKIEMKVWDEDTAKNFLDFIKDEKIYLPVKIALETGMREGEISALKWENVDLINGIIYVTSNMQYLYGTLTLKEPKTKKSKRKIVLFKTTIEALKAQRKKQIENKLLLGELYNDNNFVCTHENGDPLIPQYISKRFQLYEKAYNKENNKAPIEIIRFHDLRHTHATWLLKKGINPKIVSERLGHANVSITLDTYSHVLPDIQKQAIESIEIMQ</sequence>
<keyword evidence="4 6" id="KW-0238">DNA-binding</keyword>
<dbReference type="PROSITE" id="PS51898">
    <property type="entry name" value="TYR_RECOMBINASE"/>
    <property type="match status" value="1"/>
</dbReference>
<dbReference type="CDD" id="cd01189">
    <property type="entry name" value="INT_ICEBs1_C_like"/>
    <property type="match status" value="1"/>
</dbReference>
<dbReference type="KEGG" id="tsh:Tsac_2456"/>
<dbReference type="Pfam" id="PF14657">
    <property type="entry name" value="Arm-DNA-bind_4"/>
    <property type="match status" value="1"/>
</dbReference>
<evidence type="ECO:0000313" key="9">
    <source>
        <dbReference type="EMBL" id="AFK87454.1"/>
    </source>
</evidence>
<evidence type="ECO:0000259" key="7">
    <source>
        <dbReference type="PROSITE" id="PS51898"/>
    </source>
</evidence>
<name>I3VY59_THESW</name>
<gene>
    <name evidence="9" type="ordered locus">Tsac_2456</name>
</gene>
<evidence type="ECO:0000313" key="10">
    <source>
        <dbReference type="Proteomes" id="UP000006178"/>
    </source>
</evidence>
<feature type="domain" description="Core-binding (CB)" evidence="8">
    <location>
        <begin position="62"/>
        <end position="145"/>
    </location>
</feature>
<dbReference type="PANTHER" id="PTHR30349">
    <property type="entry name" value="PHAGE INTEGRASE-RELATED"/>
    <property type="match status" value="1"/>
</dbReference>
<dbReference type="EMBL" id="CP003184">
    <property type="protein sequence ID" value="AFK87454.1"/>
    <property type="molecule type" value="Genomic_DNA"/>
</dbReference>
<dbReference type="Pfam" id="PF00589">
    <property type="entry name" value="Phage_integrase"/>
    <property type="match status" value="1"/>
</dbReference>
<evidence type="ECO:0000256" key="1">
    <source>
        <dbReference type="ARBA" id="ARBA00003283"/>
    </source>
</evidence>
<dbReference type="GO" id="GO:0006310">
    <property type="term" value="P:DNA recombination"/>
    <property type="evidence" value="ECO:0007669"/>
    <property type="project" value="UniProtKB-KW"/>
</dbReference>
<dbReference type="RefSeq" id="WP_014759290.1">
    <property type="nucleotide sequence ID" value="NC_017992.1"/>
</dbReference>
<dbReference type="Gene3D" id="1.10.443.10">
    <property type="entry name" value="Intergrase catalytic core"/>
    <property type="match status" value="1"/>
</dbReference>
<dbReference type="Gene3D" id="1.10.150.130">
    <property type="match status" value="1"/>
</dbReference>
<dbReference type="InterPro" id="IPR013762">
    <property type="entry name" value="Integrase-like_cat_sf"/>
</dbReference>
<dbReference type="InterPro" id="IPR044068">
    <property type="entry name" value="CB"/>
</dbReference>
<evidence type="ECO:0000256" key="5">
    <source>
        <dbReference type="ARBA" id="ARBA00023172"/>
    </source>
</evidence>
<dbReference type="InterPro" id="IPR028259">
    <property type="entry name" value="AP2-like_int_N"/>
</dbReference>
<evidence type="ECO:0000256" key="6">
    <source>
        <dbReference type="PROSITE-ProRule" id="PRU01248"/>
    </source>
</evidence>
<dbReference type="InterPro" id="IPR004107">
    <property type="entry name" value="Integrase_SAM-like_N"/>
</dbReference>
<dbReference type="PATRIC" id="fig|1094508.3.peg.2491"/>
<dbReference type="Proteomes" id="UP000006178">
    <property type="component" value="Chromosome"/>
</dbReference>
<keyword evidence="10" id="KW-1185">Reference proteome</keyword>
<dbReference type="InterPro" id="IPR002104">
    <property type="entry name" value="Integrase_catalytic"/>
</dbReference>
<dbReference type="eggNOG" id="COG0582">
    <property type="taxonomic scope" value="Bacteria"/>
</dbReference>
<dbReference type="GO" id="GO:0003677">
    <property type="term" value="F:DNA binding"/>
    <property type="evidence" value="ECO:0007669"/>
    <property type="project" value="UniProtKB-UniRule"/>
</dbReference>
<dbReference type="InterPro" id="IPR050090">
    <property type="entry name" value="Tyrosine_recombinase_XerCD"/>
</dbReference>
<evidence type="ECO:0000256" key="2">
    <source>
        <dbReference type="ARBA" id="ARBA00008857"/>
    </source>
</evidence>
<feature type="domain" description="Tyr recombinase" evidence="7">
    <location>
        <begin position="166"/>
        <end position="370"/>
    </location>
</feature>
<protein>
    <submittedName>
        <fullName evidence="9">Integrase family protein</fullName>
    </submittedName>
</protein>
<evidence type="ECO:0000256" key="4">
    <source>
        <dbReference type="ARBA" id="ARBA00023125"/>
    </source>
</evidence>
<dbReference type="InterPro" id="IPR011010">
    <property type="entry name" value="DNA_brk_join_enz"/>
</dbReference>
<evidence type="ECO:0000256" key="3">
    <source>
        <dbReference type="ARBA" id="ARBA00022908"/>
    </source>
</evidence>
<proteinExistence type="inferred from homology"/>
<dbReference type="GO" id="GO:0015074">
    <property type="term" value="P:DNA integration"/>
    <property type="evidence" value="ECO:0007669"/>
    <property type="project" value="UniProtKB-KW"/>
</dbReference>
<dbReference type="STRING" id="1094508.Tsac_2456"/>
<comment type="function">
    <text evidence="1">Site-specific tyrosine recombinase, which acts by catalyzing the cutting and rejoining of the recombining DNA molecules.</text>
</comment>
<organism evidence="9 10">
    <name type="scientific">Thermoanaerobacterium saccharolyticum (strain DSM 8691 / JW/SL-YS485)</name>
    <dbReference type="NCBI Taxonomy" id="1094508"/>
    <lineage>
        <taxon>Bacteria</taxon>
        <taxon>Bacillati</taxon>
        <taxon>Bacillota</taxon>
        <taxon>Clostridia</taxon>
        <taxon>Thermoanaerobacterales</taxon>
        <taxon>Thermoanaerobacteraceae</taxon>
        <taxon>Thermoanaerobacterium</taxon>
    </lineage>
</organism>
<dbReference type="AlphaFoldDB" id="I3VY59"/>
<dbReference type="InterPro" id="IPR010998">
    <property type="entry name" value="Integrase_recombinase_N"/>
</dbReference>
<accession>I3VY59</accession>
<dbReference type="Pfam" id="PF14659">
    <property type="entry name" value="Phage_int_SAM_3"/>
    <property type="match status" value="1"/>
</dbReference>
<evidence type="ECO:0000259" key="8">
    <source>
        <dbReference type="PROSITE" id="PS51900"/>
    </source>
</evidence>
<keyword evidence="5" id="KW-0233">DNA recombination</keyword>
<comment type="similarity">
    <text evidence="2">Belongs to the 'phage' integrase family.</text>
</comment>
<dbReference type="BioCyc" id="TSAC1094508:GLMA-2486-MONOMER"/>
<dbReference type="SUPFAM" id="SSF56349">
    <property type="entry name" value="DNA breaking-rejoining enzymes"/>
    <property type="match status" value="1"/>
</dbReference>
<keyword evidence="3" id="KW-0229">DNA integration</keyword>
<dbReference type="PANTHER" id="PTHR30349:SF64">
    <property type="entry name" value="PROPHAGE INTEGRASE INTD-RELATED"/>
    <property type="match status" value="1"/>
</dbReference>
<reference evidence="9 10" key="1">
    <citation type="journal article" date="2014" name="Appl. Environ. Microbiol.">
        <title>Profile of Secreted Hydrolases, Associated Proteins, and SlpA in Thermoanaerobacterium saccharolyticum during the Degradation of Hemicellulose.</title>
        <authorList>
            <person name="Currie D.H."/>
            <person name="Guss A.M."/>
            <person name="Herring C.D."/>
            <person name="Giannone R.J."/>
            <person name="Johnson C.M."/>
            <person name="Lankford P.K."/>
            <person name="Brown S.D."/>
            <person name="Hettich R.L."/>
            <person name="Lynd L.R."/>
        </authorList>
    </citation>
    <scope>NUCLEOTIDE SEQUENCE [LARGE SCALE GENOMIC DNA]</scope>
    <source>
        <strain evidence="10">DSM 8691 / JW/SL-YS485</strain>
    </source>
</reference>
<dbReference type="PROSITE" id="PS51900">
    <property type="entry name" value="CB"/>
    <property type="match status" value="1"/>
</dbReference>